<organism evidence="2 3">
    <name type="scientific">Candidatus Phytoplasma bonamiae</name>
    <dbReference type="NCBI Taxonomy" id="2982626"/>
    <lineage>
        <taxon>Bacteria</taxon>
        <taxon>Bacillati</taxon>
        <taxon>Mycoplasmatota</taxon>
        <taxon>Mollicutes</taxon>
        <taxon>Acholeplasmatales</taxon>
        <taxon>Acholeplasmataceae</taxon>
        <taxon>Candidatus Phytoplasma</taxon>
        <taxon>16SrII (Peanut WB group)</taxon>
    </lineage>
</organism>
<name>A0ABT9D5T5_9MOLU</name>
<comment type="caution">
    <text evidence="2">The sequence shown here is derived from an EMBL/GenBank/DDBJ whole genome shotgun (WGS) entry which is preliminary data.</text>
</comment>
<keyword evidence="1" id="KW-0472">Membrane</keyword>
<reference evidence="2 3" key="1">
    <citation type="journal article" date="2023" name="Int. J. Syst. Evol. Microbiol.">
        <title>The observation of taxonomic boundaries for the 16SrII and 16SrXXV phytoplasmas using genome-based delimitation.</title>
        <authorList>
            <person name="Rodrigues Jardim B."/>
            <person name="Tran-Nguyen L.T.T."/>
            <person name="Gambley C."/>
            <person name="Al-Sadi A.M."/>
            <person name="Al-Subhi A.M."/>
            <person name="Foissac X."/>
            <person name="Salar P."/>
            <person name="Cai H."/>
            <person name="Yang J.Y."/>
            <person name="Davis R."/>
            <person name="Jones L."/>
            <person name="Rodoni B."/>
            <person name="Constable F.E."/>
        </authorList>
    </citation>
    <scope>NUCLEOTIDE SEQUENCE [LARGE SCALE GENOMIC DNA]</scope>
    <source>
        <strain evidence="2">BAWM-225</strain>
    </source>
</reference>
<proteinExistence type="predicted"/>
<keyword evidence="1" id="KW-0812">Transmembrane</keyword>
<dbReference type="RefSeq" id="WP_304514408.1">
    <property type="nucleotide sequence ID" value="NZ_JAOSIQ010000019.1"/>
</dbReference>
<keyword evidence="3" id="KW-1185">Reference proteome</keyword>
<gene>
    <name evidence="2" type="ORF">OC701_01890</name>
</gene>
<evidence type="ECO:0000256" key="1">
    <source>
        <dbReference type="SAM" id="Phobius"/>
    </source>
</evidence>
<evidence type="ECO:0000313" key="3">
    <source>
        <dbReference type="Proteomes" id="UP001170683"/>
    </source>
</evidence>
<feature type="transmembrane region" description="Helical" evidence="1">
    <location>
        <begin position="13"/>
        <end position="37"/>
    </location>
</feature>
<dbReference type="Proteomes" id="UP001170683">
    <property type="component" value="Unassembled WGS sequence"/>
</dbReference>
<dbReference type="EMBL" id="JAOSIQ010000019">
    <property type="protein sequence ID" value="MDO8064211.1"/>
    <property type="molecule type" value="Genomic_DNA"/>
</dbReference>
<accession>A0ABT9D5T5</accession>
<evidence type="ECO:0008006" key="4">
    <source>
        <dbReference type="Google" id="ProtNLM"/>
    </source>
</evidence>
<protein>
    <recommendedName>
        <fullName evidence="4">Transmembrane protein</fullName>
    </recommendedName>
</protein>
<evidence type="ECO:0000313" key="2">
    <source>
        <dbReference type="EMBL" id="MDO8064211.1"/>
    </source>
</evidence>
<sequence>MFLINNLWNQLKFFGVFLAGFGAGGITFSLVYLFFIVKNFNKNFKISFHEAEDLKENEKVNKLIKKHQLTFLEKTQQHPQKYMDILFREIQKLTLEIATIFYPKSTSPCLELNLGETLLLIEYLHKRIDILFQNKILCIFKRMTLRQIMVLKYKLINKKYLHKIKKTNKIMNFLSNSVNLINPFHWAKKLFLQRLYHVLLDKIGLAIILISGEEVYKVYSKKIFVPDQDLKLYLQNLQQELDKNNNK</sequence>
<keyword evidence="1" id="KW-1133">Transmembrane helix</keyword>